<dbReference type="AlphaFoldDB" id="A0A9X7BTG7"/>
<reference evidence="2 3" key="1">
    <citation type="submission" date="2017-09" db="EMBL/GenBank/DDBJ databases">
        <title>Large-scale bioinformatics analysis of Bacillus genomes uncovers conserved roles of natural products in bacterial physiology.</title>
        <authorList>
            <consortium name="Agbiome Team Llc"/>
            <person name="Bleich R.M."/>
            <person name="Grubbs K.J."/>
            <person name="Santa Maria K.C."/>
            <person name="Allen S.E."/>
            <person name="Farag S."/>
            <person name="Shank E.A."/>
            <person name="Bowers A."/>
        </authorList>
    </citation>
    <scope>NUCLEOTIDE SEQUENCE [LARGE SCALE GENOMIC DNA]</scope>
    <source>
        <strain evidence="2 3">AFS060060</strain>
    </source>
</reference>
<comment type="caution">
    <text evidence="2">The sequence shown here is derived from an EMBL/GenBank/DDBJ whole genome shotgun (WGS) entry which is preliminary data.</text>
</comment>
<dbReference type="RefSeq" id="WP_098205223.1">
    <property type="nucleotide sequence ID" value="NZ_NTYX01000011.1"/>
</dbReference>
<proteinExistence type="predicted"/>
<dbReference type="Proteomes" id="UP000223366">
    <property type="component" value="Unassembled WGS sequence"/>
</dbReference>
<gene>
    <name evidence="2" type="ORF">COK99_02140</name>
</gene>
<sequence length="289" mass="32913">MVTNKGYYGNRQSLQSTLTPRQDMYARQDTRVEYQIFNSEYFSNADVKLYFGDIWVDDITSIAFQLSEEVLPIYGYHSYTMDAVARGKRLIQGAFSINFTSVGYLQQVVQNANAIFHAVSNGEKEGKIKPQYYQNLKLEEILTRLGKSSFDQIADEYENAIWGAQKDNGHYMSYDDAPYFYNSQFGFDIRVQYGAISESSGYISNQMYESKRFNKPSMTVDVINGVQLSGMSKSISTADQGAPIQEQYSFIARDLNGRSLASMSQGSNNENKEQSIETIYRPMQYGTIE</sequence>
<dbReference type="EMBL" id="NVDU01000003">
    <property type="protein sequence ID" value="PFV35842.1"/>
    <property type="molecule type" value="Genomic_DNA"/>
</dbReference>
<organism evidence="2 3">
    <name type="scientific">Bacillus thuringiensis</name>
    <dbReference type="NCBI Taxonomy" id="1428"/>
    <lineage>
        <taxon>Bacteria</taxon>
        <taxon>Bacillati</taxon>
        <taxon>Bacillota</taxon>
        <taxon>Bacilli</taxon>
        <taxon>Bacillales</taxon>
        <taxon>Bacillaceae</taxon>
        <taxon>Bacillus</taxon>
        <taxon>Bacillus cereus group</taxon>
    </lineage>
</organism>
<evidence type="ECO:0000313" key="2">
    <source>
        <dbReference type="EMBL" id="PFV35842.1"/>
    </source>
</evidence>
<evidence type="ECO:0000313" key="3">
    <source>
        <dbReference type="Proteomes" id="UP000223366"/>
    </source>
</evidence>
<accession>A0A9X7BTG7</accession>
<name>A0A9X7BTG7_BACTU</name>
<protein>
    <submittedName>
        <fullName evidence="2">Uncharacterized protein</fullName>
    </submittedName>
</protein>
<feature type="region of interest" description="Disordered" evidence="1">
    <location>
        <begin position="261"/>
        <end position="289"/>
    </location>
</feature>
<evidence type="ECO:0000256" key="1">
    <source>
        <dbReference type="SAM" id="MobiDB-lite"/>
    </source>
</evidence>